<accession>A0A0D9WRL0</accession>
<proteinExistence type="predicted"/>
<keyword evidence="3" id="KW-1185">Reference proteome</keyword>
<name>A0A0D9WRL0_9ORYZ</name>
<dbReference type="Gramene" id="LPERR06G16180.1">
    <property type="protein sequence ID" value="LPERR06G16180.1"/>
    <property type="gene ID" value="LPERR06G16180"/>
</dbReference>
<dbReference type="AlphaFoldDB" id="A0A0D9WRL0"/>
<dbReference type="EnsemblPlants" id="LPERR06G16180.1">
    <property type="protein sequence ID" value="LPERR06G16180.1"/>
    <property type="gene ID" value="LPERR06G16180"/>
</dbReference>
<dbReference type="HOGENOM" id="CLU_1663302_0_0_1"/>
<sequence length="159" mass="18281">MVRCPSFQGWLADGRRRQRRAPEDGSPMEGHSRQISNSSSVFRWKRPVVTGAGKIRRENGIRPNREERFPNEEGQVLEEMNYSPRILGCPRFVREVRLAMQGDMEPEMPSDVKSIAVTRRGDRELQVIPCQLQNTMVALLHEVSTPVGPESWDLKQRRA</sequence>
<dbReference type="Proteomes" id="UP000032180">
    <property type="component" value="Chromosome 6"/>
</dbReference>
<evidence type="ECO:0000313" key="3">
    <source>
        <dbReference type="Proteomes" id="UP000032180"/>
    </source>
</evidence>
<organism evidence="2 3">
    <name type="scientific">Leersia perrieri</name>
    <dbReference type="NCBI Taxonomy" id="77586"/>
    <lineage>
        <taxon>Eukaryota</taxon>
        <taxon>Viridiplantae</taxon>
        <taxon>Streptophyta</taxon>
        <taxon>Embryophyta</taxon>
        <taxon>Tracheophyta</taxon>
        <taxon>Spermatophyta</taxon>
        <taxon>Magnoliopsida</taxon>
        <taxon>Liliopsida</taxon>
        <taxon>Poales</taxon>
        <taxon>Poaceae</taxon>
        <taxon>BOP clade</taxon>
        <taxon>Oryzoideae</taxon>
        <taxon>Oryzeae</taxon>
        <taxon>Oryzinae</taxon>
        <taxon>Leersia</taxon>
    </lineage>
</organism>
<protein>
    <submittedName>
        <fullName evidence="2">Uncharacterized protein</fullName>
    </submittedName>
</protein>
<reference evidence="3" key="2">
    <citation type="submission" date="2013-12" db="EMBL/GenBank/DDBJ databases">
        <authorList>
            <person name="Yu Y."/>
            <person name="Lee S."/>
            <person name="de Baynast K."/>
            <person name="Wissotski M."/>
            <person name="Liu L."/>
            <person name="Talag J."/>
            <person name="Goicoechea J."/>
            <person name="Angelova A."/>
            <person name="Jetty R."/>
            <person name="Kudrna D."/>
            <person name="Golser W."/>
            <person name="Rivera L."/>
            <person name="Zhang J."/>
            <person name="Wing R."/>
        </authorList>
    </citation>
    <scope>NUCLEOTIDE SEQUENCE</scope>
</reference>
<reference evidence="2" key="3">
    <citation type="submission" date="2015-04" db="UniProtKB">
        <authorList>
            <consortium name="EnsemblPlants"/>
        </authorList>
    </citation>
    <scope>IDENTIFICATION</scope>
</reference>
<evidence type="ECO:0000256" key="1">
    <source>
        <dbReference type="SAM" id="MobiDB-lite"/>
    </source>
</evidence>
<feature type="region of interest" description="Disordered" evidence="1">
    <location>
        <begin position="1"/>
        <end position="42"/>
    </location>
</feature>
<evidence type="ECO:0000313" key="2">
    <source>
        <dbReference type="EnsemblPlants" id="LPERR06G16180.1"/>
    </source>
</evidence>
<reference evidence="2 3" key="1">
    <citation type="submission" date="2012-08" db="EMBL/GenBank/DDBJ databases">
        <title>Oryza genome evolution.</title>
        <authorList>
            <person name="Wing R.A."/>
        </authorList>
    </citation>
    <scope>NUCLEOTIDE SEQUENCE</scope>
</reference>